<keyword evidence="4" id="KW-1185">Reference proteome</keyword>
<dbReference type="GO" id="GO:0051082">
    <property type="term" value="F:unfolded protein binding"/>
    <property type="evidence" value="ECO:0007669"/>
    <property type="project" value="InterPro"/>
</dbReference>
<dbReference type="RefSeq" id="XP_004990969.1">
    <property type="nucleotide sequence ID" value="XM_004990912.1"/>
</dbReference>
<dbReference type="Proteomes" id="UP000007799">
    <property type="component" value="Unassembled WGS sequence"/>
</dbReference>
<dbReference type="InterPro" id="IPR001623">
    <property type="entry name" value="DnaJ_domain"/>
</dbReference>
<dbReference type="AlphaFoldDB" id="F2UIT1"/>
<dbReference type="InterPro" id="IPR036869">
    <property type="entry name" value="J_dom_sf"/>
</dbReference>
<dbReference type="PANTHER" id="PTHR45168">
    <property type="entry name" value="DNAJ HOMOLOG SUBFAMILY B MEMBER 2"/>
    <property type="match status" value="1"/>
</dbReference>
<dbReference type="OMA" id="APRHFPW"/>
<dbReference type="PRINTS" id="PR00625">
    <property type="entry name" value="JDOMAIN"/>
</dbReference>
<protein>
    <submittedName>
        <fullName evidence="3">Chaperone</fullName>
    </submittedName>
</protein>
<dbReference type="CDD" id="cd06257">
    <property type="entry name" value="DnaJ"/>
    <property type="match status" value="1"/>
</dbReference>
<dbReference type="InterPro" id="IPR018253">
    <property type="entry name" value="DnaJ_domain_CS"/>
</dbReference>
<dbReference type="KEGG" id="sre:PTSG_07464"/>
<dbReference type="EMBL" id="GL832976">
    <property type="protein sequence ID" value="EGD77130.1"/>
    <property type="molecule type" value="Genomic_DNA"/>
</dbReference>
<dbReference type="Pfam" id="PF00226">
    <property type="entry name" value="DnaJ"/>
    <property type="match status" value="1"/>
</dbReference>
<dbReference type="SUPFAM" id="SSF46565">
    <property type="entry name" value="Chaperone J-domain"/>
    <property type="match status" value="1"/>
</dbReference>
<evidence type="ECO:0000313" key="3">
    <source>
        <dbReference type="EMBL" id="EGD77130.1"/>
    </source>
</evidence>
<dbReference type="SMART" id="SM00271">
    <property type="entry name" value="DnaJ"/>
    <property type="match status" value="1"/>
</dbReference>
<dbReference type="GO" id="GO:0030544">
    <property type="term" value="F:Hsp70 protein binding"/>
    <property type="evidence" value="ECO:0007669"/>
    <property type="project" value="InterPro"/>
</dbReference>
<gene>
    <name evidence="3" type="ORF">PTSG_07464</name>
</gene>
<evidence type="ECO:0000256" key="1">
    <source>
        <dbReference type="SAM" id="MobiDB-lite"/>
    </source>
</evidence>
<dbReference type="Gene3D" id="1.10.287.110">
    <property type="entry name" value="DnaJ domain"/>
    <property type="match status" value="1"/>
</dbReference>
<evidence type="ECO:0000259" key="2">
    <source>
        <dbReference type="PROSITE" id="PS50076"/>
    </source>
</evidence>
<feature type="domain" description="J" evidence="2">
    <location>
        <begin position="7"/>
        <end position="73"/>
    </location>
</feature>
<feature type="compositionally biased region" description="Low complexity" evidence="1">
    <location>
        <begin position="177"/>
        <end position="197"/>
    </location>
</feature>
<dbReference type="InParanoid" id="F2UIT1"/>
<organism evidence="4">
    <name type="scientific">Salpingoeca rosetta (strain ATCC 50818 / BSB-021)</name>
    <dbReference type="NCBI Taxonomy" id="946362"/>
    <lineage>
        <taxon>Eukaryota</taxon>
        <taxon>Choanoflagellata</taxon>
        <taxon>Craspedida</taxon>
        <taxon>Salpingoecidae</taxon>
        <taxon>Salpingoeca</taxon>
    </lineage>
</organism>
<dbReference type="PROSITE" id="PS50076">
    <property type="entry name" value="DNAJ_2"/>
    <property type="match status" value="1"/>
</dbReference>
<sequence>MSEGHIDYYELLGVCRTATGDEIRRAYRKLALRWHPDKNPGREEEATANFKRISEAYDVLSDETKRSIYDRYGYEGLKEGGTRPNAGFHFRDTSDIFREVFGFDPFGGSPFDGRGGRSRGNGHAQQAPFGGLFGSFFGDDMFGGFGNGFGDGFGGGFGDFGAPFGGGMGGNGFTQSSFTSSSFGGPGGTSFSQSSQTVIQDGKRITTTRTTQNGVTSERVEEVDQRTGEVLALTIDGQAQPVGRLEAAPPPRH</sequence>
<accession>F2UIT1</accession>
<dbReference type="STRING" id="946362.F2UIT1"/>
<dbReference type="OrthoDB" id="10250354at2759"/>
<dbReference type="PANTHER" id="PTHR45168:SF1">
    <property type="entry name" value="DNAJ HOMOLOG SUBFAMILY B MEMBER 2"/>
    <property type="match status" value="1"/>
</dbReference>
<proteinExistence type="predicted"/>
<evidence type="ECO:0000313" key="4">
    <source>
        <dbReference type="Proteomes" id="UP000007799"/>
    </source>
</evidence>
<dbReference type="eggNOG" id="KOG0714">
    <property type="taxonomic scope" value="Eukaryota"/>
</dbReference>
<dbReference type="InterPro" id="IPR043183">
    <property type="entry name" value="DNJB2/6-like"/>
</dbReference>
<feature type="region of interest" description="Disordered" evidence="1">
    <location>
        <begin position="177"/>
        <end position="223"/>
    </location>
</feature>
<feature type="compositionally biased region" description="Polar residues" evidence="1">
    <location>
        <begin position="205"/>
        <end position="216"/>
    </location>
</feature>
<dbReference type="FunCoup" id="F2UIT1">
    <property type="interactions" value="1574"/>
</dbReference>
<dbReference type="GeneID" id="16071531"/>
<name>F2UIT1_SALR5</name>
<dbReference type="PROSITE" id="PS00636">
    <property type="entry name" value="DNAJ_1"/>
    <property type="match status" value="1"/>
</dbReference>
<reference evidence="3" key="1">
    <citation type="submission" date="2009-08" db="EMBL/GenBank/DDBJ databases">
        <title>Annotation of Salpingoeca rosetta.</title>
        <authorList>
            <consortium name="The Broad Institute Genome Sequencing Platform"/>
            <person name="Russ C."/>
            <person name="Cuomo C."/>
            <person name="Burger G."/>
            <person name="Gray M.W."/>
            <person name="Holland P.W.H."/>
            <person name="King N."/>
            <person name="Lang F.B.F."/>
            <person name="Roger A.J."/>
            <person name="Ruiz-Trillo I."/>
            <person name="Young S.K."/>
            <person name="Zeng Q."/>
            <person name="Gargeya S."/>
            <person name="Alvarado L."/>
            <person name="Berlin A."/>
            <person name="Chapman S.B."/>
            <person name="Chen Z."/>
            <person name="Freedman E."/>
            <person name="Gellesch M."/>
            <person name="Goldberg J."/>
            <person name="Griggs A."/>
            <person name="Gujja S."/>
            <person name="Heilman E."/>
            <person name="Heiman D."/>
            <person name="Howarth C."/>
            <person name="Mehta T."/>
            <person name="Neiman D."/>
            <person name="Pearson M."/>
            <person name="Roberts A."/>
            <person name="Saif S."/>
            <person name="Shea T."/>
            <person name="Shenoy N."/>
            <person name="Sisk P."/>
            <person name="Stolte C."/>
            <person name="Sykes S."/>
            <person name="White J."/>
            <person name="Yandava C."/>
            <person name="Haas B."/>
            <person name="Nusbaum C."/>
            <person name="Birren B."/>
        </authorList>
    </citation>
    <scope>NUCLEOTIDE SEQUENCE [LARGE SCALE GENOMIC DNA]</scope>
    <source>
        <strain evidence="3">ATCC 50818</strain>
    </source>
</reference>